<accession>A0A8S1F2C4</accession>
<evidence type="ECO:0000256" key="1">
    <source>
        <dbReference type="SAM" id="MobiDB-lite"/>
    </source>
</evidence>
<keyword evidence="3" id="KW-1185">Reference proteome</keyword>
<sequence>MPALWRTKIESLPPSKLKSSPIRPNAARTCPSPPTRICDSPSPHGPLVPSSNVQERSHTASGVKDNYGLAMLTNSDLGTTGTRLRRYWTYIYEIPMPVDMDSDSDITTAIQRTPSPVLRRSTRMPKPFVSAFINHSSMLIWEHSTLFTI</sequence>
<evidence type="ECO:0000313" key="2">
    <source>
        <dbReference type="EMBL" id="CAB3406109.1"/>
    </source>
</evidence>
<comment type="caution">
    <text evidence="2">The sequence shown here is derived from an EMBL/GenBank/DDBJ whole genome shotgun (WGS) entry which is preliminary data.</text>
</comment>
<protein>
    <submittedName>
        <fullName evidence="2">Uncharacterized protein</fullName>
    </submittedName>
</protein>
<dbReference type="AlphaFoldDB" id="A0A8S1F2C4"/>
<dbReference type="Proteomes" id="UP000494206">
    <property type="component" value="Unassembled WGS sequence"/>
</dbReference>
<evidence type="ECO:0000313" key="3">
    <source>
        <dbReference type="Proteomes" id="UP000494206"/>
    </source>
</evidence>
<name>A0A8S1F2C4_9PELO</name>
<dbReference type="EMBL" id="CADEPM010000005">
    <property type="protein sequence ID" value="CAB3406109.1"/>
    <property type="molecule type" value="Genomic_DNA"/>
</dbReference>
<proteinExistence type="predicted"/>
<reference evidence="2 3" key="1">
    <citation type="submission" date="2020-04" db="EMBL/GenBank/DDBJ databases">
        <authorList>
            <person name="Laetsch R D."/>
            <person name="Stevens L."/>
            <person name="Kumar S."/>
            <person name="Blaxter L. M."/>
        </authorList>
    </citation>
    <scope>NUCLEOTIDE SEQUENCE [LARGE SCALE GENOMIC DNA]</scope>
</reference>
<feature type="region of interest" description="Disordered" evidence="1">
    <location>
        <begin position="13"/>
        <end position="60"/>
    </location>
</feature>
<organism evidence="2 3">
    <name type="scientific">Caenorhabditis bovis</name>
    <dbReference type="NCBI Taxonomy" id="2654633"/>
    <lineage>
        <taxon>Eukaryota</taxon>
        <taxon>Metazoa</taxon>
        <taxon>Ecdysozoa</taxon>
        <taxon>Nematoda</taxon>
        <taxon>Chromadorea</taxon>
        <taxon>Rhabditida</taxon>
        <taxon>Rhabditina</taxon>
        <taxon>Rhabditomorpha</taxon>
        <taxon>Rhabditoidea</taxon>
        <taxon>Rhabditidae</taxon>
        <taxon>Peloderinae</taxon>
        <taxon>Caenorhabditis</taxon>
    </lineage>
</organism>
<gene>
    <name evidence="2" type="ORF">CBOVIS_LOCUS8225</name>
</gene>